<dbReference type="InterPro" id="IPR055178">
    <property type="entry name" value="RsdA/BaiN/AoA(So)-like_dom"/>
</dbReference>
<feature type="domain" description="RsdA/BaiN/AoA(So)-like Rossmann fold-like" evidence="4">
    <location>
        <begin position="14"/>
        <end position="404"/>
    </location>
</feature>
<keyword evidence="2" id="KW-0285">Flavoprotein</keyword>
<keyword evidence="6" id="KW-0413">Isomerase</keyword>
<evidence type="ECO:0000256" key="2">
    <source>
        <dbReference type="ARBA" id="ARBA00022630"/>
    </source>
</evidence>
<dbReference type="InterPro" id="IPR023166">
    <property type="entry name" value="BaiN-like_dom_sf"/>
</dbReference>
<protein>
    <submittedName>
        <fullName evidence="6">Putative thiazole biosynthetic enzyme</fullName>
        <ecNumber evidence="6">5.3.1.29</ecNumber>
    </submittedName>
</protein>
<name>A0A1J5SQR8_9ZZZZ</name>
<dbReference type="Gene3D" id="3.50.50.60">
    <property type="entry name" value="FAD/NAD(P)-binding domain"/>
    <property type="match status" value="1"/>
</dbReference>
<dbReference type="InterPro" id="IPR036188">
    <property type="entry name" value="FAD/NAD-bd_sf"/>
</dbReference>
<dbReference type="AlphaFoldDB" id="A0A1J5SQR8"/>
<dbReference type="InterPro" id="IPR004792">
    <property type="entry name" value="BaiN-like"/>
</dbReference>
<dbReference type="Pfam" id="PF03486">
    <property type="entry name" value="HI0933_like"/>
    <property type="match status" value="1"/>
</dbReference>
<dbReference type="NCBIfam" id="TIGR00275">
    <property type="entry name" value="aminoacetone oxidase family FAD-binding enzyme"/>
    <property type="match status" value="1"/>
</dbReference>
<accession>A0A1J5SQR8</accession>
<dbReference type="EC" id="5.3.1.29" evidence="6"/>
<evidence type="ECO:0000256" key="3">
    <source>
        <dbReference type="ARBA" id="ARBA00022827"/>
    </source>
</evidence>
<dbReference type="InterPro" id="IPR022460">
    <property type="entry name" value="Flavoprotein_PP4765"/>
</dbReference>
<dbReference type="EMBL" id="MLJW01000075">
    <property type="protein sequence ID" value="OIR02414.1"/>
    <property type="molecule type" value="Genomic_DNA"/>
</dbReference>
<keyword evidence="3" id="KW-0274">FAD</keyword>
<evidence type="ECO:0000256" key="1">
    <source>
        <dbReference type="ARBA" id="ARBA00001974"/>
    </source>
</evidence>
<dbReference type="PANTHER" id="PTHR42887">
    <property type="entry name" value="OS12G0638800 PROTEIN"/>
    <property type="match status" value="1"/>
</dbReference>
<evidence type="ECO:0000259" key="4">
    <source>
        <dbReference type="Pfam" id="PF03486"/>
    </source>
</evidence>
<comment type="cofactor">
    <cofactor evidence="1">
        <name>FAD</name>
        <dbReference type="ChEBI" id="CHEBI:57692"/>
    </cofactor>
</comment>
<dbReference type="Gene3D" id="1.10.8.260">
    <property type="entry name" value="HI0933 insert domain-like"/>
    <property type="match status" value="1"/>
</dbReference>
<dbReference type="SUPFAM" id="SSF51905">
    <property type="entry name" value="FAD/NAD(P)-binding domain"/>
    <property type="match status" value="1"/>
</dbReference>
<organism evidence="6">
    <name type="scientific">mine drainage metagenome</name>
    <dbReference type="NCBI Taxonomy" id="410659"/>
    <lineage>
        <taxon>unclassified sequences</taxon>
        <taxon>metagenomes</taxon>
        <taxon>ecological metagenomes</taxon>
    </lineage>
</organism>
<dbReference type="Pfam" id="PF22780">
    <property type="entry name" value="HI0933_like_1st"/>
    <property type="match status" value="1"/>
</dbReference>
<proteinExistence type="predicted"/>
<evidence type="ECO:0000313" key="6">
    <source>
        <dbReference type="EMBL" id="OIR02414.1"/>
    </source>
</evidence>
<comment type="caution">
    <text evidence="6">The sequence shown here is derived from an EMBL/GenBank/DDBJ whole genome shotgun (WGS) entry which is preliminary data.</text>
</comment>
<dbReference type="PANTHER" id="PTHR42887:SF1">
    <property type="entry name" value="BLR3961 PROTEIN"/>
    <property type="match status" value="1"/>
</dbReference>
<evidence type="ECO:0000259" key="5">
    <source>
        <dbReference type="Pfam" id="PF22780"/>
    </source>
</evidence>
<dbReference type="SUPFAM" id="SSF160996">
    <property type="entry name" value="HI0933 insert domain-like"/>
    <property type="match status" value="1"/>
</dbReference>
<feature type="domain" description="RsdA/BaiN/AoA(So)-like insert" evidence="5">
    <location>
        <begin position="202"/>
        <end position="352"/>
    </location>
</feature>
<reference evidence="6" key="1">
    <citation type="submission" date="2016-10" db="EMBL/GenBank/DDBJ databases">
        <title>Sequence of Gallionella enrichment culture.</title>
        <authorList>
            <person name="Poehlein A."/>
            <person name="Muehling M."/>
            <person name="Daniel R."/>
        </authorList>
    </citation>
    <scope>NUCLEOTIDE SEQUENCE</scope>
</reference>
<sequence length="418" mass="43798">MTAATSDLCASTPEVCIVGGGPAGLLAAQELAAAGFGVALYDAMPSVGRKFLLAGKGGLNLTHGEDLERFISRYGASAGRMAPLLRAFGPAEVRAWAADLGIETFVGSSGRVFPAEFKAAPLMRAWVRRLRALNVALHPRCRWTGFTAEGALRFSTPRGLAEVRPRAALLALGGASWPRLGSDGGWVPLLAGLGCAIAPLAPANCGFHVDWSPHLRALAGTPLKNVALSFGGQRRTGEAMLSEYGLEGGLVYALSAPLREAIAERGTATAWLDLKPDLPQADLAARLSRPRGRLSWPNWLKKALALPPAAIALLREGGPDAAQLNDPAWLAARLKALPLTLTAPRPLAEAISSAGGLAFEELDDTLMLRRRPGLFAAGEMLDWEAPTGGYLLTGCLATGHRAAQGMAAWLRGAAPNTF</sequence>
<gene>
    <name evidence="6" type="ORF">GALL_155720</name>
</gene>
<dbReference type="NCBIfam" id="TIGR03862">
    <property type="entry name" value="flavo_PP4765"/>
    <property type="match status" value="1"/>
</dbReference>
<dbReference type="InterPro" id="IPR057661">
    <property type="entry name" value="RsdA/BaiN/AoA(So)_Rossmann"/>
</dbReference>
<dbReference type="GO" id="GO:0043917">
    <property type="term" value="F:ribose 1,5-bisphosphate isomerase activity"/>
    <property type="evidence" value="ECO:0007669"/>
    <property type="project" value="UniProtKB-EC"/>
</dbReference>
<dbReference type="Gene3D" id="2.40.30.10">
    <property type="entry name" value="Translation factors"/>
    <property type="match status" value="1"/>
</dbReference>